<dbReference type="GO" id="GO:0006397">
    <property type="term" value="P:mRNA processing"/>
    <property type="evidence" value="ECO:0007669"/>
    <property type="project" value="UniProtKB-UniRule"/>
</dbReference>
<dbReference type="InterPro" id="IPR044642">
    <property type="entry name" value="PTHR15588"/>
</dbReference>
<dbReference type="PANTHER" id="PTHR15588">
    <property type="entry name" value="LSM1"/>
    <property type="match status" value="1"/>
</dbReference>
<feature type="domain" description="Sm" evidence="7">
    <location>
        <begin position="31"/>
        <end position="113"/>
    </location>
</feature>
<sequence length="167" mass="19247">MSHNKSGDTTSGKSLVSNGEADLYLDQYNFTTTAALVGSVDRKIFVLLRDGRNLFGVLRTYDQFANLTLEDTTEIIYVEDEKTGEIVQYGEAEIGTYMIRGENVVYLGELDIDKEDKPLERYEKIPFEQAQQFLESNNKRLLIENQRKKDFYIQKGLTYEYHGNGLY</sequence>
<dbReference type="InterPro" id="IPR047575">
    <property type="entry name" value="Sm"/>
</dbReference>
<dbReference type="FunCoup" id="A0A1E5R0T6">
    <property type="interactions" value="456"/>
</dbReference>
<evidence type="ECO:0000256" key="2">
    <source>
        <dbReference type="ARBA" id="ARBA00022490"/>
    </source>
</evidence>
<protein>
    <recommendedName>
        <fullName evidence="6">U6 snRNA-associated Sm-like protein LSm1</fullName>
    </recommendedName>
</protein>
<evidence type="ECO:0000256" key="4">
    <source>
        <dbReference type="ARBA" id="ARBA00022884"/>
    </source>
</evidence>
<evidence type="ECO:0000256" key="6">
    <source>
        <dbReference type="RuleBase" id="RU365047"/>
    </source>
</evidence>
<dbReference type="OrthoDB" id="10263346at2759"/>
<dbReference type="GO" id="GO:1990726">
    <property type="term" value="C:Lsm1-7-Pat1 complex"/>
    <property type="evidence" value="ECO:0007669"/>
    <property type="project" value="TreeGrafter"/>
</dbReference>
<keyword evidence="2 6" id="KW-0963">Cytoplasm</keyword>
<dbReference type="Pfam" id="PF01423">
    <property type="entry name" value="LSM"/>
    <property type="match status" value="1"/>
</dbReference>
<evidence type="ECO:0000259" key="7">
    <source>
        <dbReference type="PROSITE" id="PS52002"/>
    </source>
</evidence>
<dbReference type="PANTHER" id="PTHR15588:SF8">
    <property type="entry name" value="U6 SNRNA-ASSOCIATED SM-LIKE PROTEIN LSM1"/>
    <property type="match status" value="1"/>
</dbReference>
<comment type="similarity">
    <text evidence="1 6">Belongs to the snRNP Sm proteins family.</text>
</comment>
<evidence type="ECO:0000256" key="1">
    <source>
        <dbReference type="ARBA" id="ARBA00006850"/>
    </source>
</evidence>
<dbReference type="GO" id="GO:0000932">
    <property type="term" value="C:P-body"/>
    <property type="evidence" value="ECO:0007669"/>
    <property type="project" value="UniProtKB-SubCell"/>
</dbReference>
<evidence type="ECO:0000256" key="5">
    <source>
        <dbReference type="ARBA" id="ARBA00023274"/>
    </source>
</evidence>
<dbReference type="InterPro" id="IPR034104">
    <property type="entry name" value="Lsm1"/>
</dbReference>
<dbReference type="GO" id="GO:1990904">
    <property type="term" value="C:ribonucleoprotein complex"/>
    <property type="evidence" value="ECO:0007669"/>
    <property type="project" value="UniProtKB-KW"/>
</dbReference>
<dbReference type="GO" id="GO:0000290">
    <property type="term" value="P:deadenylation-dependent decapping of nuclear-transcribed mRNA"/>
    <property type="evidence" value="ECO:0007669"/>
    <property type="project" value="TreeGrafter"/>
</dbReference>
<evidence type="ECO:0000313" key="8">
    <source>
        <dbReference type="EMBL" id="OEJ80497.1"/>
    </source>
</evidence>
<evidence type="ECO:0000256" key="3">
    <source>
        <dbReference type="ARBA" id="ARBA00022664"/>
    </source>
</evidence>
<comment type="function">
    <text evidence="6">Component of the cytoplasmic LSM1-LSM7 complex which is involved in mRNA degradation.</text>
</comment>
<proteinExistence type="inferred from homology"/>
<dbReference type="InterPro" id="IPR001163">
    <property type="entry name" value="Sm_dom_euk/arc"/>
</dbReference>
<dbReference type="PROSITE" id="PS52002">
    <property type="entry name" value="SM"/>
    <property type="match status" value="1"/>
</dbReference>
<comment type="subcellular location">
    <subcellularLocation>
        <location evidence="6">Cytoplasm</location>
    </subcellularLocation>
    <subcellularLocation>
        <location evidence="6">Cytoplasm</location>
        <location evidence="6">P-body</location>
    </subcellularLocation>
</comment>
<dbReference type="AlphaFoldDB" id="A0A1E5R0T6"/>
<reference evidence="9" key="1">
    <citation type="journal article" date="2016" name="Genome Announc.">
        <title>Genome sequences of three species of Hanseniaspora isolated from spontaneous wine fermentations.</title>
        <authorList>
            <person name="Sternes P.R."/>
            <person name="Lee D."/>
            <person name="Kutyna D.R."/>
            <person name="Borneman A.R."/>
        </authorList>
    </citation>
    <scope>NUCLEOTIDE SEQUENCE [LARGE SCALE GENOMIC DNA]</scope>
    <source>
        <strain evidence="9">AWRI3579</strain>
    </source>
</reference>
<keyword evidence="4 6" id="KW-0694">RNA-binding</keyword>
<dbReference type="Gene3D" id="2.30.30.100">
    <property type="match status" value="1"/>
</dbReference>
<dbReference type="InParanoid" id="A0A1E5R0T6"/>
<gene>
    <name evidence="6" type="primary">LSM1</name>
    <name evidence="8" type="ORF">AWRI3579_g4426</name>
</gene>
<dbReference type="InterPro" id="IPR010920">
    <property type="entry name" value="LSM_dom_sf"/>
</dbReference>
<name>A0A1E5R0T6_9ASCO</name>
<evidence type="ECO:0000313" key="9">
    <source>
        <dbReference type="Proteomes" id="UP000095728"/>
    </source>
</evidence>
<comment type="caution">
    <text evidence="8">The sequence shown here is derived from an EMBL/GenBank/DDBJ whole genome shotgun (WGS) entry which is preliminary data.</text>
</comment>
<comment type="subunit">
    <text evidence="6">Component of the heptameric LSM1-LSM7 complex that forms a seven-membered ring structure with a donut shape.</text>
</comment>
<keyword evidence="9" id="KW-1185">Reference proteome</keyword>
<dbReference type="STRING" id="56408.A0A1E5R0T6"/>
<dbReference type="SMART" id="SM00651">
    <property type="entry name" value="Sm"/>
    <property type="match status" value="1"/>
</dbReference>
<dbReference type="Proteomes" id="UP000095728">
    <property type="component" value="Unassembled WGS sequence"/>
</dbReference>
<accession>A0A1E5R0T6</accession>
<dbReference type="GO" id="GO:0003729">
    <property type="term" value="F:mRNA binding"/>
    <property type="evidence" value="ECO:0007669"/>
    <property type="project" value="TreeGrafter"/>
</dbReference>
<dbReference type="CDD" id="cd01728">
    <property type="entry name" value="LSm1"/>
    <property type="match status" value="1"/>
</dbReference>
<dbReference type="SUPFAM" id="SSF50182">
    <property type="entry name" value="Sm-like ribonucleoproteins"/>
    <property type="match status" value="1"/>
</dbReference>
<dbReference type="EMBL" id="LPNM01000012">
    <property type="protein sequence ID" value="OEJ80497.1"/>
    <property type="molecule type" value="Genomic_DNA"/>
</dbReference>
<organism evidence="8 9">
    <name type="scientific">Hanseniaspora osmophila</name>
    <dbReference type="NCBI Taxonomy" id="56408"/>
    <lineage>
        <taxon>Eukaryota</taxon>
        <taxon>Fungi</taxon>
        <taxon>Dikarya</taxon>
        <taxon>Ascomycota</taxon>
        <taxon>Saccharomycotina</taxon>
        <taxon>Saccharomycetes</taxon>
        <taxon>Saccharomycodales</taxon>
        <taxon>Saccharomycodaceae</taxon>
        <taxon>Hanseniaspora</taxon>
    </lineage>
</organism>
<keyword evidence="5 6" id="KW-0687">Ribonucleoprotein</keyword>
<keyword evidence="3 6" id="KW-0507">mRNA processing</keyword>